<gene>
    <name evidence="4" type="ORF">O3P69_017612</name>
</gene>
<feature type="compositionally biased region" description="Basic and acidic residues" evidence="2">
    <location>
        <begin position="839"/>
        <end position="855"/>
    </location>
</feature>
<dbReference type="GO" id="GO:0005886">
    <property type="term" value="C:plasma membrane"/>
    <property type="evidence" value="ECO:0007669"/>
    <property type="project" value="UniProtKB-SubCell"/>
</dbReference>
<dbReference type="GO" id="GO:0014069">
    <property type="term" value="C:postsynaptic density"/>
    <property type="evidence" value="ECO:0007669"/>
    <property type="project" value="TreeGrafter"/>
</dbReference>
<organism evidence="4 5">
    <name type="scientific">Scylla paramamosain</name>
    <name type="common">Mud crab</name>
    <dbReference type="NCBI Taxonomy" id="85552"/>
    <lineage>
        <taxon>Eukaryota</taxon>
        <taxon>Metazoa</taxon>
        <taxon>Ecdysozoa</taxon>
        <taxon>Arthropoda</taxon>
        <taxon>Crustacea</taxon>
        <taxon>Multicrustacea</taxon>
        <taxon>Malacostraca</taxon>
        <taxon>Eumalacostraca</taxon>
        <taxon>Eucarida</taxon>
        <taxon>Decapoda</taxon>
        <taxon>Pleocyemata</taxon>
        <taxon>Brachyura</taxon>
        <taxon>Eubrachyura</taxon>
        <taxon>Portunoidea</taxon>
        <taxon>Portunidae</taxon>
        <taxon>Portuninae</taxon>
        <taxon>Scylla</taxon>
    </lineage>
</organism>
<feature type="region of interest" description="Disordered" evidence="2">
    <location>
        <begin position="633"/>
        <end position="898"/>
    </location>
</feature>
<feature type="region of interest" description="Disordered" evidence="2">
    <location>
        <begin position="1"/>
        <end position="45"/>
    </location>
</feature>
<dbReference type="GO" id="GO:0051015">
    <property type="term" value="F:actin filament binding"/>
    <property type="evidence" value="ECO:0007669"/>
    <property type="project" value="TreeGrafter"/>
</dbReference>
<feature type="compositionally biased region" description="Basic and acidic residues" evidence="2">
    <location>
        <begin position="801"/>
        <end position="818"/>
    </location>
</feature>
<feature type="compositionally biased region" description="Polar residues" evidence="2">
    <location>
        <begin position="644"/>
        <end position="669"/>
    </location>
</feature>
<evidence type="ECO:0000313" key="5">
    <source>
        <dbReference type="Proteomes" id="UP001487740"/>
    </source>
</evidence>
<feature type="region of interest" description="Disordered" evidence="2">
    <location>
        <begin position="347"/>
        <end position="367"/>
    </location>
</feature>
<proteinExistence type="inferred from homology"/>
<dbReference type="GO" id="GO:0005856">
    <property type="term" value="C:cytoskeleton"/>
    <property type="evidence" value="ECO:0007669"/>
    <property type="project" value="TreeGrafter"/>
</dbReference>
<dbReference type="PANTHER" id="PTHR10672">
    <property type="entry name" value="ADDUCIN"/>
    <property type="match status" value="1"/>
</dbReference>
<feature type="compositionally biased region" description="Polar residues" evidence="2">
    <location>
        <begin position="752"/>
        <end position="762"/>
    </location>
</feature>
<dbReference type="InterPro" id="IPR051017">
    <property type="entry name" value="Aldolase-II_Adducin_sf"/>
</dbReference>
<dbReference type="SUPFAM" id="SSF53639">
    <property type="entry name" value="AraD/HMP-PK domain-like"/>
    <property type="match status" value="1"/>
</dbReference>
<feature type="domain" description="Class II aldolase/adducin N-terminal" evidence="3">
    <location>
        <begin position="137"/>
        <end position="319"/>
    </location>
</feature>
<protein>
    <recommendedName>
        <fullName evidence="3">Class II aldolase/adducin N-terminal domain-containing protein</fullName>
    </recommendedName>
</protein>
<reference evidence="4 5" key="1">
    <citation type="submission" date="2023-03" db="EMBL/GenBank/DDBJ databases">
        <title>High-quality genome of Scylla paramamosain provides insights in environmental adaptation.</title>
        <authorList>
            <person name="Zhang L."/>
        </authorList>
    </citation>
    <scope>NUCLEOTIDE SEQUENCE [LARGE SCALE GENOMIC DNA]</scope>
    <source>
        <strain evidence="4">LZ_2023a</strain>
        <tissue evidence="4">Muscle</tissue>
    </source>
</reference>
<feature type="compositionally biased region" description="Basic residues" evidence="2">
    <location>
        <begin position="869"/>
        <end position="890"/>
    </location>
</feature>
<feature type="compositionally biased region" description="Basic and acidic residues" evidence="2">
    <location>
        <begin position="633"/>
        <end position="642"/>
    </location>
</feature>
<accession>A0AAW0TXE0</accession>
<dbReference type="EMBL" id="JARAKH010000023">
    <property type="protein sequence ID" value="KAK8392093.1"/>
    <property type="molecule type" value="Genomic_DNA"/>
</dbReference>
<dbReference type="Proteomes" id="UP001487740">
    <property type="component" value="Unassembled WGS sequence"/>
</dbReference>
<dbReference type="Gene3D" id="3.40.225.10">
    <property type="entry name" value="Class II aldolase/adducin N-terminal domain"/>
    <property type="match status" value="1"/>
</dbReference>
<evidence type="ECO:0000313" key="4">
    <source>
        <dbReference type="EMBL" id="KAK8392120.1"/>
    </source>
</evidence>
<comment type="similarity">
    <text evidence="1">Belongs to the aldolase class II family. Adducin subfamily.</text>
</comment>
<comment type="caution">
    <text evidence="4">The sequence shown here is derived from an EMBL/GenBank/DDBJ whole genome shotgun (WGS) entry which is preliminary data.</text>
</comment>
<name>A0AAW0TXE0_SCYPA</name>
<feature type="compositionally biased region" description="Basic and acidic residues" evidence="2">
    <location>
        <begin position="27"/>
        <end position="45"/>
    </location>
</feature>
<feature type="compositionally biased region" description="Pro residues" evidence="2">
    <location>
        <begin position="732"/>
        <end position="750"/>
    </location>
</feature>
<dbReference type="Pfam" id="PF00596">
    <property type="entry name" value="Aldolase_II"/>
    <property type="match status" value="1"/>
</dbReference>
<evidence type="ECO:0000259" key="3">
    <source>
        <dbReference type="SMART" id="SM01007"/>
    </source>
</evidence>
<dbReference type="NCBIfam" id="NF005451">
    <property type="entry name" value="PRK07044.1"/>
    <property type="match status" value="1"/>
</dbReference>
<evidence type="ECO:0000256" key="1">
    <source>
        <dbReference type="ARBA" id="ARBA00006274"/>
    </source>
</evidence>
<dbReference type="PANTHER" id="PTHR10672:SF3">
    <property type="entry name" value="PROTEIN HU-LI TAI SHAO"/>
    <property type="match status" value="1"/>
</dbReference>
<dbReference type="SMART" id="SM01007">
    <property type="entry name" value="Aldolase_II"/>
    <property type="match status" value="1"/>
</dbReference>
<dbReference type="InterPro" id="IPR036409">
    <property type="entry name" value="Aldolase_II/adducin_N_sf"/>
</dbReference>
<dbReference type="EMBL" id="JARAKH010000023">
    <property type="protein sequence ID" value="KAK8392120.1"/>
    <property type="molecule type" value="Genomic_DNA"/>
</dbReference>
<evidence type="ECO:0000256" key="2">
    <source>
        <dbReference type="SAM" id="MobiDB-lite"/>
    </source>
</evidence>
<keyword evidence="5" id="KW-1185">Reference proteome</keyword>
<dbReference type="FunFam" id="3.40.225.10:FF:000011">
    <property type="entry name" value="Uncharacterized protein, isoform B"/>
    <property type="match status" value="1"/>
</dbReference>
<sequence length="898" mass="99709">MSEVQQEQAAPAPAPANGLNGTATQEEEVRLMTEEELEREKMRPPDIDQDMKEMERRKRVEAIMNSTIFREELEKIVESQLTEGYSGYQAIQNISEMMGIPCSRVNTFRSMSSVIPINDIRGMESLSFAKGEKLLRCKLASVYRLIDMHGWTQSIYNHVTARISQDTEHFLLNPFGMLYHEVTASSLVKVDMQGNIVESGSTNFGVSVAGFMLHSAIHAARPDIKCIIHLHHPAVVAVSALKQGLMSLSQESLLIGDVSYHEYQGIFVNQEERDKLARNLGPINKVMLLRNHGVVCCGETIEEAWYNTFHTVLACETQMRMAPLGLDNLITVTDEARHAAFEVARRGAGGVDSKQEGGPTGQGPKERKWKVGELEFEALMRSMDNCGLRTGYIYRKPLVKQDTSRFQSDVALPPTASNYTHLFDEDDITRSPLKRILDGRKVQDKSRWLNSPNVYQKVEVLETGTPDPKKITKWVADSSPTHSTSTPVKLESALQFVPPNTNPKEFKTVQKMIKENRRVGNISAGPTSHLLEGVTWDEARRMQDASMSGASDHVILVGAASKGIIQRDFQHNAVVYKTPYAKNPFDAVTDQELEEYKDLVERKQRGDPIEEIEIEKMNIVPERATVDVVDDHQQEQHVERTAMDPTSPTSDQEATSTTVLKVETKQTPRARQAQAVVLSDDGEKVVRQKPSLPPKPNIPKKPVGGPGVPVGPPQRVQATMRMLPSRDGSLTPDPPQTPPSGPGAVTPPPASNTLPRSPSTQAGGEEVRTNSLTRGIQKMLRAASRSKEEAGPESESSPPLERSKSAFYKKEVAAEKRSALQRRSWSLTRKGETVANGDDDAHHSTLSHSSKEGSPTKDTSLTDDSISKDKKKKKKGLRTPSFLKKKKDKKKEKEAAHH</sequence>
<dbReference type="AlphaFoldDB" id="A0AAW0TXE0"/>
<dbReference type="InterPro" id="IPR001303">
    <property type="entry name" value="Aldolase_II/adducin_N"/>
</dbReference>